<dbReference type="GO" id="GO:0009253">
    <property type="term" value="P:peptidoglycan catabolic process"/>
    <property type="evidence" value="ECO:0007669"/>
    <property type="project" value="InterPro"/>
</dbReference>
<dbReference type="GO" id="GO:0030288">
    <property type="term" value="C:outer membrane-bounded periplasmic space"/>
    <property type="evidence" value="ECO:0007669"/>
    <property type="project" value="TreeGrafter"/>
</dbReference>
<name>A0A917PRU1_9BACI</name>
<dbReference type="AlphaFoldDB" id="A0A917PRU1"/>
<keyword evidence="5" id="KW-1185">Reference proteome</keyword>
<evidence type="ECO:0000256" key="2">
    <source>
        <dbReference type="SAM" id="SignalP"/>
    </source>
</evidence>
<reference evidence="4" key="1">
    <citation type="journal article" date="2014" name="Int. J. Syst. Evol. Microbiol.">
        <title>Complete genome sequence of Corynebacterium casei LMG S-19264T (=DSM 44701T), isolated from a smear-ripened cheese.</title>
        <authorList>
            <consortium name="US DOE Joint Genome Institute (JGI-PGF)"/>
            <person name="Walter F."/>
            <person name="Albersmeier A."/>
            <person name="Kalinowski J."/>
            <person name="Ruckert C."/>
        </authorList>
    </citation>
    <scope>NUCLEOTIDE SEQUENCE</scope>
    <source>
        <strain evidence="4">JCM 12580</strain>
    </source>
</reference>
<dbReference type="InterPro" id="IPR002508">
    <property type="entry name" value="MurNAc-LAA_cat"/>
</dbReference>
<dbReference type="PANTHER" id="PTHR30404">
    <property type="entry name" value="N-ACETYLMURAMOYL-L-ALANINE AMIDASE"/>
    <property type="match status" value="1"/>
</dbReference>
<comment type="caution">
    <text evidence="4">The sequence shown here is derived from an EMBL/GenBank/DDBJ whole genome shotgun (WGS) entry which is preliminary data.</text>
</comment>
<dbReference type="PROSITE" id="PS51257">
    <property type="entry name" value="PROKAR_LIPOPROTEIN"/>
    <property type="match status" value="1"/>
</dbReference>
<dbReference type="SUPFAM" id="SSF53187">
    <property type="entry name" value="Zn-dependent exopeptidases"/>
    <property type="match status" value="1"/>
</dbReference>
<keyword evidence="2" id="KW-0732">Signal</keyword>
<evidence type="ECO:0000313" key="4">
    <source>
        <dbReference type="EMBL" id="GGJ88679.1"/>
    </source>
</evidence>
<feature type="chain" id="PRO_5039029935" description="MurNAc-LAA domain-containing protein" evidence="2">
    <location>
        <begin position="21"/>
        <end position="234"/>
    </location>
</feature>
<reference evidence="4" key="2">
    <citation type="submission" date="2020-09" db="EMBL/GenBank/DDBJ databases">
        <authorList>
            <person name="Sun Q."/>
            <person name="Ohkuma M."/>
        </authorList>
    </citation>
    <scope>NUCLEOTIDE SEQUENCE</scope>
    <source>
        <strain evidence="4">JCM 12580</strain>
    </source>
</reference>
<dbReference type="PANTHER" id="PTHR30404:SF0">
    <property type="entry name" value="N-ACETYLMURAMOYL-L-ALANINE AMIDASE AMIC"/>
    <property type="match status" value="1"/>
</dbReference>
<protein>
    <recommendedName>
        <fullName evidence="3">MurNAc-LAA domain-containing protein</fullName>
    </recommendedName>
</protein>
<organism evidence="4 5">
    <name type="scientific">Lentibacillus kapialis</name>
    <dbReference type="NCBI Taxonomy" id="340214"/>
    <lineage>
        <taxon>Bacteria</taxon>
        <taxon>Bacillati</taxon>
        <taxon>Bacillota</taxon>
        <taxon>Bacilli</taxon>
        <taxon>Bacillales</taxon>
        <taxon>Bacillaceae</taxon>
        <taxon>Lentibacillus</taxon>
    </lineage>
</organism>
<dbReference type="Proteomes" id="UP000658382">
    <property type="component" value="Unassembled WGS sequence"/>
</dbReference>
<dbReference type="RefSeq" id="WP_188631884.1">
    <property type="nucleotide sequence ID" value="NZ_BMNQ01000007.1"/>
</dbReference>
<proteinExistence type="predicted"/>
<sequence>MKKNMLIIMLISFFVILLTACGSDDPNTSSNNDENTAQNNKGDDVYKVVIDPGHGGKDKGATSASGRYEKEFTLSLSKEVEKMLKQAPNMKVYMTRNDDNFLSQTSRYRPKYANRLYADIFISLHGNTFSNPDVSGTETFYYHDDSRLLAETMQKHVVDATGFSDRGINKKDLFVVRDTNMPAVLIEVGFLTNPQAESKMYTDKFQKSVAASIVDGIKEYRSESKEQGIGDWLF</sequence>
<keyword evidence="1" id="KW-0378">Hydrolase</keyword>
<accession>A0A917PRU1</accession>
<gene>
    <name evidence="4" type="ORF">GCM10007063_08990</name>
</gene>
<dbReference type="Gene3D" id="3.40.630.40">
    <property type="entry name" value="Zn-dependent exopeptidases"/>
    <property type="match status" value="1"/>
</dbReference>
<dbReference type="EMBL" id="BMNQ01000007">
    <property type="protein sequence ID" value="GGJ88679.1"/>
    <property type="molecule type" value="Genomic_DNA"/>
</dbReference>
<dbReference type="SMART" id="SM00646">
    <property type="entry name" value="Ami_3"/>
    <property type="match status" value="1"/>
</dbReference>
<feature type="signal peptide" evidence="2">
    <location>
        <begin position="1"/>
        <end position="20"/>
    </location>
</feature>
<feature type="domain" description="MurNAc-LAA" evidence="3">
    <location>
        <begin position="110"/>
        <end position="218"/>
    </location>
</feature>
<dbReference type="InterPro" id="IPR050695">
    <property type="entry name" value="N-acetylmuramoyl_amidase_3"/>
</dbReference>
<dbReference type="GO" id="GO:0008745">
    <property type="term" value="F:N-acetylmuramoyl-L-alanine amidase activity"/>
    <property type="evidence" value="ECO:0007669"/>
    <property type="project" value="InterPro"/>
</dbReference>
<dbReference type="CDD" id="cd02696">
    <property type="entry name" value="MurNAc-LAA"/>
    <property type="match status" value="1"/>
</dbReference>
<evidence type="ECO:0000313" key="5">
    <source>
        <dbReference type="Proteomes" id="UP000658382"/>
    </source>
</evidence>
<dbReference type="Pfam" id="PF01520">
    <property type="entry name" value="Amidase_3"/>
    <property type="match status" value="1"/>
</dbReference>
<evidence type="ECO:0000256" key="1">
    <source>
        <dbReference type="ARBA" id="ARBA00022801"/>
    </source>
</evidence>
<evidence type="ECO:0000259" key="3">
    <source>
        <dbReference type="SMART" id="SM00646"/>
    </source>
</evidence>